<evidence type="ECO:0000256" key="8">
    <source>
        <dbReference type="ARBA" id="ARBA00023065"/>
    </source>
</evidence>
<keyword evidence="7 13" id="KW-1133">Transmembrane helix</keyword>
<dbReference type="InterPro" id="IPR035921">
    <property type="entry name" value="F/V-ATP_Csub_sf"/>
</dbReference>
<evidence type="ECO:0000256" key="7">
    <source>
        <dbReference type="ARBA" id="ARBA00022989"/>
    </source>
</evidence>
<keyword evidence="6" id="KW-0375">Hydrogen ion transport</keyword>
<evidence type="ECO:0000259" key="15">
    <source>
        <dbReference type="Pfam" id="PF00137"/>
    </source>
</evidence>
<comment type="subcellular location">
    <subcellularLocation>
        <location evidence="1">Membrane</location>
        <topology evidence="1">Multi-pass membrane protein</topology>
    </subcellularLocation>
</comment>
<keyword evidence="14" id="KW-0732">Signal</keyword>
<keyword evidence="5 13" id="KW-0812">Transmembrane</keyword>
<comment type="similarity">
    <text evidence="2">Belongs to the ATPase C chain family.</text>
</comment>
<proteinExistence type="inferred from homology"/>
<dbReference type="InterPro" id="IPR020537">
    <property type="entry name" value="ATP_synth_F0_csu_DDCD_BS"/>
</dbReference>
<dbReference type="PROSITE" id="PS00605">
    <property type="entry name" value="ATPASE_C"/>
    <property type="match status" value="1"/>
</dbReference>
<dbReference type="PRINTS" id="PR00124">
    <property type="entry name" value="ATPASEC"/>
</dbReference>
<dbReference type="SUPFAM" id="SSF81333">
    <property type="entry name" value="F1F0 ATP synthase subunit C"/>
    <property type="match status" value="1"/>
</dbReference>
<evidence type="ECO:0000256" key="6">
    <source>
        <dbReference type="ARBA" id="ARBA00022781"/>
    </source>
</evidence>
<evidence type="ECO:0000256" key="5">
    <source>
        <dbReference type="ARBA" id="ARBA00022692"/>
    </source>
</evidence>
<keyword evidence="10 13" id="KW-0472">Membrane</keyword>
<keyword evidence="3" id="KW-0813">Transport</keyword>
<dbReference type="Proteomes" id="UP001302274">
    <property type="component" value="Unassembled WGS sequence"/>
</dbReference>
<evidence type="ECO:0000256" key="12">
    <source>
        <dbReference type="ARBA" id="ARBA00032887"/>
    </source>
</evidence>
<reference evidence="16 17" key="1">
    <citation type="submission" date="2023-11" db="EMBL/GenBank/DDBJ databases">
        <title>A Novel Polar Bacteriovorax (B. antarcticus) Isolated from the Biocrust in Antarctica.</title>
        <authorList>
            <person name="Mun W."/>
            <person name="Choi S.Y."/>
            <person name="Mitchell R.J."/>
        </authorList>
    </citation>
    <scope>NUCLEOTIDE SEQUENCE [LARGE SCALE GENOMIC DNA]</scope>
    <source>
        <strain evidence="16 17">PP10</strain>
    </source>
</reference>
<evidence type="ECO:0000256" key="9">
    <source>
        <dbReference type="ARBA" id="ARBA00023121"/>
    </source>
</evidence>
<feature type="transmembrane region" description="Helical" evidence="13">
    <location>
        <begin position="83"/>
        <end position="103"/>
    </location>
</feature>
<accession>A0ABU5VQ95</accession>
<keyword evidence="9" id="KW-0446">Lipid-binding</keyword>
<gene>
    <name evidence="16" type="ORF">SHI21_01120</name>
</gene>
<sequence>MSKKLPVILAFILFFSLVASQAFAQGGPAATGMSDVAIKYISYFFALGIAVFGGTQAQSKAASVALEGIARNPAAADKIQTPMILGLALMESLVIFALISTFLV</sequence>
<dbReference type="InterPro" id="IPR002379">
    <property type="entry name" value="ATPase_proteolipid_c-like_dom"/>
</dbReference>
<evidence type="ECO:0000313" key="17">
    <source>
        <dbReference type="Proteomes" id="UP001302274"/>
    </source>
</evidence>
<dbReference type="InterPro" id="IPR000454">
    <property type="entry name" value="ATP_synth_F0_csu"/>
</dbReference>
<protein>
    <recommendedName>
        <fullName evidence="11">ATP synthase F(0) sector subunit c</fullName>
    </recommendedName>
    <alternativeName>
        <fullName evidence="12">F-type ATPase subunit c</fullName>
    </alternativeName>
</protein>
<keyword evidence="17" id="KW-1185">Reference proteome</keyword>
<dbReference type="EMBL" id="JAYGJQ010000001">
    <property type="protein sequence ID" value="MEA9354782.1"/>
    <property type="molecule type" value="Genomic_DNA"/>
</dbReference>
<evidence type="ECO:0000256" key="4">
    <source>
        <dbReference type="ARBA" id="ARBA00022547"/>
    </source>
</evidence>
<evidence type="ECO:0000256" key="10">
    <source>
        <dbReference type="ARBA" id="ARBA00023136"/>
    </source>
</evidence>
<feature type="domain" description="V-ATPase proteolipid subunit C-like" evidence="15">
    <location>
        <begin position="44"/>
        <end position="103"/>
    </location>
</feature>
<dbReference type="InterPro" id="IPR038662">
    <property type="entry name" value="ATP_synth_F0_csu_sf"/>
</dbReference>
<evidence type="ECO:0000256" key="1">
    <source>
        <dbReference type="ARBA" id="ARBA00004141"/>
    </source>
</evidence>
<evidence type="ECO:0000256" key="13">
    <source>
        <dbReference type="SAM" id="Phobius"/>
    </source>
</evidence>
<feature type="chain" id="PRO_5045883597" description="ATP synthase F(0) sector subunit c" evidence="14">
    <location>
        <begin position="25"/>
        <end position="104"/>
    </location>
</feature>
<dbReference type="Pfam" id="PF00137">
    <property type="entry name" value="ATP-synt_C"/>
    <property type="match status" value="1"/>
</dbReference>
<evidence type="ECO:0000256" key="14">
    <source>
        <dbReference type="SAM" id="SignalP"/>
    </source>
</evidence>
<evidence type="ECO:0000313" key="16">
    <source>
        <dbReference type="EMBL" id="MEA9354782.1"/>
    </source>
</evidence>
<dbReference type="RefSeq" id="WP_323574270.1">
    <property type="nucleotide sequence ID" value="NZ_JAYGJQ010000001.1"/>
</dbReference>
<keyword evidence="4" id="KW-0138">CF(0)</keyword>
<feature type="signal peptide" evidence="14">
    <location>
        <begin position="1"/>
        <end position="24"/>
    </location>
</feature>
<dbReference type="Gene3D" id="1.20.20.10">
    <property type="entry name" value="F1F0 ATP synthase subunit C"/>
    <property type="match status" value="1"/>
</dbReference>
<evidence type="ECO:0000256" key="11">
    <source>
        <dbReference type="ARBA" id="ARBA00032200"/>
    </source>
</evidence>
<keyword evidence="8" id="KW-0406">Ion transport</keyword>
<feature type="transmembrane region" description="Helical" evidence="13">
    <location>
        <begin position="40"/>
        <end position="62"/>
    </location>
</feature>
<name>A0ABU5VQ95_9BACT</name>
<organism evidence="16 17">
    <name type="scientific">Bacteriovorax antarcticus</name>
    <dbReference type="NCBI Taxonomy" id="3088717"/>
    <lineage>
        <taxon>Bacteria</taxon>
        <taxon>Pseudomonadati</taxon>
        <taxon>Bdellovibrionota</taxon>
        <taxon>Bacteriovoracia</taxon>
        <taxon>Bacteriovoracales</taxon>
        <taxon>Bacteriovoracaceae</taxon>
        <taxon>Bacteriovorax</taxon>
    </lineage>
</organism>
<dbReference type="CDD" id="cd18121">
    <property type="entry name" value="ATP-synt_Fo_c"/>
    <property type="match status" value="1"/>
</dbReference>
<evidence type="ECO:0000256" key="3">
    <source>
        <dbReference type="ARBA" id="ARBA00022448"/>
    </source>
</evidence>
<comment type="caution">
    <text evidence="16">The sequence shown here is derived from an EMBL/GenBank/DDBJ whole genome shotgun (WGS) entry which is preliminary data.</text>
</comment>
<evidence type="ECO:0000256" key="2">
    <source>
        <dbReference type="ARBA" id="ARBA00006704"/>
    </source>
</evidence>